<dbReference type="SUPFAM" id="SSF50891">
    <property type="entry name" value="Cyclophilin-like"/>
    <property type="match status" value="1"/>
</dbReference>
<dbReference type="GO" id="GO:0003755">
    <property type="term" value="F:peptidyl-prolyl cis-trans isomerase activity"/>
    <property type="evidence" value="ECO:0007669"/>
    <property type="project" value="UniProtKB-KW"/>
</dbReference>
<dbReference type="InterPro" id="IPR002130">
    <property type="entry name" value="Cyclophilin-type_PPIase_dom"/>
</dbReference>
<dbReference type="OrthoDB" id="193499at2759"/>
<dbReference type="EMBL" id="BSXU01001025">
    <property type="protein sequence ID" value="GMG22941.1"/>
    <property type="molecule type" value="Genomic_DNA"/>
</dbReference>
<evidence type="ECO:0000256" key="1">
    <source>
        <dbReference type="ARBA" id="ARBA00000971"/>
    </source>
</evidence>
<dbReference type="GO" id="GO:0042026">
    <property type="term" value="P:protein refolding"/>
    <property type="evidence" value="ECO:0007669"/>
    <property type="project" value="UniProtKB-ARBA"/>
</dbReference>
<evidence type="ECO:0000256" key="4">
    <source>
        <dbReference type="ARBA" id="ARBA00022803"/>
    </source>
</evidence>
<dbReference type="FunFam" id="2.40.100.10:FF:000001">
    <property type="entry name" value="Peptidyl-prolyl cis-trans isomerase"/>
    <property type="match status" value="1"/>
</dbReference>
<feature type="repeat" description="TPR" evidence="7">
    <location>
        <begin position="305"/>
        <end position="338"/>
    </location>
</feature>
<dbReference type="FunFam" id="1.25.40.10:FF:000029">
    <property type="entry name" value="peptidyl-prolyl cis-trans isomerase D"/>
    <property type="match status" value="1"/>
</dbReference>
<comment type="catalytic activity">
    <reaction evidence="1">
        <text>[protein]-peptidylproline (omega=180) = [protein]-peptidylproline (omega=0)</text>
        <dbReference type="Rhea" id="RHEA:16237"/>
        <dbReference type="Rhea" id="RHEA-COMP:10747"/>
        <dbReference type="Rhea" id="RHEA-COMP:10748"/>
        <dbReference type="ChEBI" id="CHEBI:83833"/>
        <dbReference type="ChEBI" id="CHEBI:83834"/>
        <dbReference type="EC" id="5.2.1.8"/>
    </reaction>
</comment>
<protein>
    <recommendedName>
        <fullName evidence="2">peptidylprolyl isomerase</fullName>
        <ecNumber evidence="2">5.2.1.8</ecNumber>
    </recommendedName>
</protein>
<evidence type="ECO:0000256" key="7">
    <source>
        <dbReference type="PROSITE-ProRule" id="PRU00339"/>
    </source>
</evidence>
<feature type="domain" description="PPIase cyclophilin-type" evidence="8">
    <location>
        <begin position="20"/>
        <end position="177"/>
    </location>
</feature>
<keyword evidence="5" id="KW-0697">Rotamase</keyword>
<dbReference type="Pfam" id="PF00160">
    <property type="entry name" value="Pro_isomerase"/>
    <property type="match status" value="1"/>
</dbReference>
<evidence type="ECO:0000313" key="9">
    <source>
        <dbReference type="EMBL" id="GMG22941.1"/>
    </source>
</evidence>
<name>A0A9W7DF20_AMBMO</name>
<comment type="caution">
    <text evidence="9">The sequence shown here is derived from an EMBL/GenBank/DDBJ whole genome shotgun (WGS) entry which is preliminary data.</text>
</comment>
<dbReference type="InterPro" id="IPR011990">
    <property type="entry name" value="TPR-like_helical_dom_sf"/>
</dbReference>
<dbReference type="GO" id="GO:0016018">
    <property type="term" value="F:cyclosporin A binding"/>
    <property type="evidence" value="ECO:0007669"/>
    <property type="project" value="TreeGrafter"/>
</dbReference>
<dbReference type="GO" id="GO:0051082">
    <property type="term" value="F:unfolded protein binding"/>
    <property type="evidence" value="ECO:0007669"/>
    <property type="project" value="UniProtKB-ARBA"/>
</dbReference>
<dbReference type="InterPro" id="IPR029000">
    <property type="entry name" value="Cyclophilin-like_dom_sf"/>
</dbReference>
<dbReference type="GO" id="GO:0005737">
    <property type="term" value="C:cytoplasm"/>
    <property type="evidence" value="ECO:0007669"/>
    <property type="project" value="TreeGrafter"/>
</dbReference>
<dbReference type="Proteomes" id="UP001165063">
    <property type="component" value="Unassembled WGS sequence"/>
</dbReference>
<dbReference type="Gene3D" id="1.25.40.10">
    <property type="entry name" value="Tetratricopeptide repeat domain"/>
    <property type="match status" value="1"/>
</dbReference>
<dbReference type="AlphaFoldDB" id="A0A9W7DF20"/>
<evidence type="ECO:0000259" key="8">
    <source>
        <dbReference type="PROSITE" id="PS50072"/>
    </source>
</evidence>
<dbReference type="PRINTS" id="PR00153">
    <property type="entry name" value="CSAPPISMRASE"/>
</dbReference>
<proteinExistence type="predicted"/>
<dbReference type="PANTHER" id="PTHR11071:SF561">
    <property type="entry name" value="PEPTIDYL-PROLYL CIS-TRANS ISOMERASE D-RELATED"/>
    <property type="match status" value="1"/>
</dbReference>
<accession>A0A9W7DF20</accession>
<evidence type="ECO:0000256" key="5">
    <source>
        <dbReference type="ARBA" id="ARBA00023110"/>
    </source>
</evidence>
<keyword evidence="4 7" id="KW-0802">TPR repeat</keyword>
<keyword evidence="6" id="KW-0413">Isomerase</keyword>
<evidence type="ECO:0000256" key="3">
    <source>
        <dbReference type="ARBA" id="ARBA00022737"/>
    </source>
</evidence>
<gene>
    <name evidence="9" type="ORF">Amon01_000272000</name>
</gene>
<organism evidence="9 10">
    <name type="scientific">Ambrosiozyma monospora</name>
    <name type="common">Yeast</name>
    <name type="synonym">Endomycopsis monosporus</name>
    <dbReference type="NCBI Taxonomy" id="43982"/>
    <lineage>
        <taxon>Eukaryota</taxon>
        <taxon>Fungi</taxon>
        <taxon>Dikarya</taxon>
        <taxon>Ascomycota</taxon>
        <taxon>Saccharomycotina</taxon>
        <taxon>Pichiomycetes</taxon>
        <taxon>Pichiales</taxon>
        <taxon>Pichiaceae</taxon>
        <taxon>Ambrosiozyma</taxon>
    </lineage>
</organism>
<dbReference type="PANTHER" id="PTHR11071">
    <property type="entry name" value="PEPTIDYL-PROLYL CIS-TRANS ISOMERASE"/>
    <property type="match status" value="1"/>
</dbReference>
<dbReference type="PROSITE" id="PS50072">
    <property type="entry name" value="CSA_PPIASE_2"/>
    <property type="match status" value="1"/>
</dbReference>
<sequence>MSNKSEATTKTTPEERTRCYFDISIGGELAGRVAFELFDDIVPKTAANFRALCTGEKGYGYKDSIFHRVIKQFMIQGGDFTNFNGTGGKSIYGEKFEDENFTLKHEKPFLLSMANAGPGTNGSQFFITTVPTPHLDGKHVVFGHVLSGKAVVRKIENGATGADDKPVAECKIVDCGLLREGDELTFDDGTGDKYEESLLDDETVNAKDSKSVFAAVNDIKSIGTTQFKKGNLKLAFQKYAKAVSWLKDYFPDDLSNEELDTLYKLQVSCNLNASLMALKLKNAKNTVVYAANALDVEKIDDKSKAKALFRRGSGHLLGHNQEDAITDFEAAAELEPKDAAIAKALVDTKKSLKARQQKEKDAFRKFFS</sequence>
<evidence type="ECO:0000313" key="10">
    <source>
        <dbReference type="Proteomes" id="UP001165063"/>
    </source>
</evidence>
<dbReference type="InterPro" id="IPR020892">
    <property type="entry name" value="Cyclophilin-type_PPIase_CS"/>
</dbReference>
<dbReference type="InterPro" id="IPR019734">
    <property type="entry name" value="TPR_rpt"/>
</dbReference>
<keyword evidence="3" id="KW-0677">Repeat</keyword>
<dbReference type="EC" id="5.2.1.8" evidence="2"/>
<reference evidence="9" key="1">
    <citation type="submission" date="2023-04" db="EMBL/GenBank/DDBJ databases">
        <title>Ambrosiozyma monospora NBRC 1965.</title>
        <authorList>
            <person name="Ichikawa N."/>
            <person name="Sato H."/>
            <person name="Tonouchi N."/>
        </authorList>
    </citation>
    <scope>NUCLEOTIDE SEQUENCE</scope>
    <source>
        <strain evidence="9">NBRC 1965</strain>
    </source>
</reference>
<keyword evidence="10" id="KW-1185">Reference proteome</keyword>
<dbReference type="SUPFAM" id="SSF48452">
    <property type="entry name" value="TPR-like"/>
    <property type="match status" value="1"/>
</dbReference>
<dbReference type="PROSITE" id="PS50005">
    <property type="entry name" value="TPR"/>
    <property type="match status" value="1"/>
</dbReference>
<evidence type="ECO:0000256" key="2">
    <source>
        <dbReference type="ARBA" id="ARBA00013194"/>
    </source>
</evidence>
<dbReference type="PROSITE" id="PS00170">
    <property type="entry name" value="CSA_PPIASE_1"/>
    <property type="match status" value="1"/>
</dbReference>
<dbReference type="Gene3D" id="2.40.100.10">
    <property type="entry name" value="Cyclophilin-like"/>
    <property type="match status" value="1"/>
</dbReference>
<evidence type="ECO:0000256" key="6">
    <source>
        <dbReference type="ARBA" id="ARBA00023235"/>
    </source>
</evidence>
<dbReference type="CDD" id="cd01926">
    <property type="entry name" value="cyclophilin_ABH_like"/>
    <property type="match status" value="1"/>
</dbReference>